<protein>
    <submittedName>
        <fullName evidence="2">Reductase</fullName>
    </submittedName>
</protein>
<dbReference type="SUPFAM" id="SSF51735">
    <property type="entry name" value="NAD(P)-binding Rossmann-fold domains"/>
    <property type="match status" value="1"/>
</dbReference>
<dbReference type="Proteomes" id="UP000609879">
    <property type="component" value="Unassembled WGS sequence"/>
</dbReference>
<dbReference type="InterPro" id="IPR050177">
    <property type="entry name" value="Lipid_A_modif_metabolic_enz"/>
</dbReference>
<dbReference type="PANTHER" id="PTHR43245:SF13">
    <property type="entry name" value="UDP-D-APIOSE_UDP-D-XYLOSE SYNTHASE 2"/>
    <property type="match status" value="1"/>
</dbReference>
<dbReference type="InterPro" id="IPR001509">
    <property type="entry name" value="Epimerase_deHydtase"/>
</dbReference>
<dbReference type="Pfam" id="PF01370">
    <property type="entry name" value="Epimerase"/>
    <property type="match status" value="1"/>
</dbReference>
<organism evidence="2 3">
    <name type="scientific">Paractinoplanes deccanensis</name>
    <dbReference type="NCBI Taxonomy" id="113561"/>
    <lineage>
        <taxon>Bacteria</taxon>
        <taxon>Bacillati</taxon>
        <taxon>Actinomycetota</taxon>
        <taxon>Actinomycetes</taxon>
        <taxon>Micromonosporales</taxon>
        <taxon>Micromonosporaceae</taxon>
        <taxon>Paractinoplanes</taxon>
    </lineage>
</organism>
<dbReference type="InterPro" id="IPR036291">
    <property type="entry name" value="NAD(P)-bd_dom_sf"/>
</dbReference>
<comment type="caution">
    <text evidence="2">The sequence shown here is derived from an EMBL/GenBank/DDBJ whole genome shotgun (WGS) entry which is preliminary data.</text>
</comment>
<dbReference type="Gene3D" id="3.40.50.720">
    <property type="entry name" value="NAD(P)-binding Rossmann-like Domain"/>
    <property type="match status" value="1"/>
</dbReference>
<dbReference type="PANTHER" id="PTHR43245">
    <property type="entry name" value="BIFUNCTIONAL POLYMYXIN RESISTANCE PROTEIN ARNA"/>
    <property type="match status" value="1"/>
</dbReference>
<reference evidence="2 3" key="1">
    <citation type="submission" date="2021-01" db="EMBL/GenBank/DDBJ databases">
        <title>Whole genome shotgun sequence of Actinoplanes deccanensis NBRC 13994.</title>
        <authorList>
            <person name="Komaki H."/>
            <person name="Tamura T."/>
        </authorList>
    </citation>
    <scope>NUCLEOTIDE SEQUENCE [LARGE SCALE GENOMIC DNA]</scope>
    <source>
        <strain evidence="2 3">NBRC 13994</strain>
    </source>
</reference>
<proteinExistence type="predicted"/>
<dbReference type="EMBL" id="BOMI01000108">
    <property type="protein sequence ID" value="GID76819.1"/>
    <property type="molecule type" value="Genomic_DNA"/>
</dbReference>
<evidence type="ECO:0000313" key="2">
    <source>
        <dbReference type="EMBL" id="GID76819.1"/>
    </source>
</evidence>
<name>A0ABQ3Y9Z2_9ACTN</name>
<sequence length="337" mass="35985">MRVLILGGTGFVGRAVAEEAARRGDEVTLFNRGRRGGVPGAVSLVGDRLAPDGLDALGAGEWDAVVDTWSAQGEAVRRTAELLSGRAGQYTYVSSRSVYRWLAPPPLTEDTELVDADEPGYAGDKLRGERGAAAFGGPVLLARAGLILGPYEDVGRLPWWLNRMARGGPTLAPGPRDLPVQLIDVRDLAAFVLDAAARRLAGPYTVVSPPGHTSMGELLEAANEVTGGRALLRWTDPDAIVAAGVEPWTQLPIWFPPGPEHEFMNTGDVSKAVAAGLRCRPARETVADTWAWLRDAGVAPQRDDRPRVGLDPAVEAKLLGEQLQGEQLQGEQLRGEQ</sequence>
<accession>A0ABQ3Y9Z2</accession>
<gene>
    <name evidence="2" type="ORF">Ade02nite_54600</name>
</gene>
<evidence type="ECO:0000313" key="3">
    <source>
        <dbReference type="Proteomes" id="UP000609879"/>
    </source>
</evidence>
<dbReference type="RefSeq" id="WP_203769911.1">
    <property type="nucleotide sequence ID" value="NZ_BAAABO010000029.1"/>
</dbReference>
<keyword evidence="3" id="KW-1185">Reference proteome</keyword>
<evidence type="ECO:0000259" key="1">
    <source>
        <dbReference type="Pfam" id="PF01370"/>
    </source>
</evidence>
<feature type="domain" description="NAD-dependent epimerase/dehydratase" evidence="1">
    <location>
        <begin position="3"/>
        <end position="198"/>
    </location>
</feature>